<evidence type="ECO:0000256" key="1">
    <source>
        <dbReference type="SAM" id="MobiDB-lite"/>
    </source>
</evidence>
<feature type="compositionally biased region" description="Basic and acidic residues" evidence="1">
    <location>
        <begin position="1"/>
        <end position="18"/>
    </location>
</feature>
<dbReference type="EMBL" id="GBRD01005934">
    <property type="protein sequence ID" value="JAG59887.1"/>
    <property type="molecule type" value="Transcribed_RNA"/>
</dbReference>
<proteinExistence type="predicted"/>
<sequence>MDECLKDGMEPKAPDKSTHLNNIENYKARGRCEPTTETQKENPTPSAPERTAVSDLDEPGLRALLDEAISYKTPKDAQGKSELFKELLQSVDNDNKNSMRVSERSKKPKRQTSKKDSDKSYCSHGSLTST</sequence>
<feature type="region of interest" description="Disordered" evidence="1">
    <location>
        <begin position="1"/>
        <end position="60"/>
    </location>
</feature>
<organism evidence="2">
    <name type="scientific">Lygus hesperus</name>
    <name type="common">Western plant bug</name>
    <dbReference type="NCBI Taxonomy" id="30085"/>
    <lineage>
        <taxon>Eukaryota</taxon>
        <taxon>Metazoa</taxon>
        <taxon>Ecdysozoa</taxon>
        <taxon>Arthropoda</taxon>
        <taxon>Hexapoda</taxon>
        <taxon>Insecta</taxon>
        <taxon>Pterygota</taxon>
        <taxon>Neoptera</taxon>
        <taxon>Paraneoptera</taxon>
        <taxon>Hemiptera</taxon>
        <taxon>Heteroptera</taxon>
        <taxon>Panheteroptera</taxon>
        <taxon>Cimicomorpha</taxon>
        <taxon>Miridae</taxon>
        <taxon>Mirini</taxon>
        <taxon>Lygus</taxon>
    </lineage>
</organism>
<reference evidence="2" key="1">
    <citation type="submission" date="2014-09" db="EMBL/GenBank/DDBJ databases">
        <authorList>
            <person name="Magalhaes I.L.F."/>
            <person name="Oliveira U."/>
            <person name="Santos F.R."/>
            <person name="Vidigal T.H.D.A."/>
            <person name="Brescovit A.D."/>
            <person name="Santos A.J."/>
        </authorList>
    </citation>
    <scope>NUCLEOTIDE SEQUENCE</scope>
</reference>
<protein>
    <submittedName>
        <fullName evidence="2">Uncharacterized protein</fullName>
    </submittedName>
</protein>
<feature type="compositionally biased region" description="Basic and acidic residues" evidence="1">
    <location>
        <begin position="93"/>
        <end position="105"/>
    </location>
</feature>
<evidence type="ECO:0000313" key="2">
    <source>
        <dbReference type="EMBL" id="JAG59887.1"/>
    </source>
</evidence>
<feature type="region of interest" description="Disordered" evidence="1">
    <location>
        <begin position="89"/>
        <end position="130"/>
    </location>
</feature>
<feature type="compositionally biased region" description="Basic and acidic residues" evidence="1">
    <location>
        <begin position="26"/>
        <end position="40"/>
    </location>
</feature>
<name>A0A0K8T2W9_LYGHE</name>
<dbReference type="AlphaFoldDB" id="A0A0K8T2W9"/>
<accession>A0A0K8T2W9</accession>